<dbReference type="Pfam" id="PF02108">
    <property type="entry name" value="FliH"/>
    <property type="match status" value="1"/>
</dbReference>
<keyword evidence="7" id="KW-1006">Bacterial flagellum protein export</keyword>
<evidence type="ECO:0000256" key="4">
    <source>
        <dbReference type="ARBA" id="ARBA00022448"/>
    </source>
</evidence>
<feature type="domain" description="Flagellar assembly protein FliH/Type III secretion system HrpE" evidence="8">
    <location>
        <begin position="112"/>
        <end position="228"/>
    </location>
</feature>
<keyword evidence="9" id="KW-0966">Cell projection</keyword>
<dbReference type="GO" id="GO:0005829">
    <property type="term" value="C:cytosol"/>
    <property type="evidence" value="ECO:0007669"/>
    <property type="project" value="TreeGrafter"/>
</dbReference>
<organism evidence="9 10">
    <name type="scientific">Amphritea japonica ATCC BAA-1530</name>
    <dbReference type="NCBI Taxonomy" id="1278309"/>
    <lineage>
        <taxon>Bacteria</taxon>
        <taxon>Pseudomonadati</taxon>
        <taxon>Pseudomonadota</taxon>
        <taxon>Gammaproteobacteria</taxon>
        <taxon>Oceanospirillales</taxon>
        <taxon>Oceanospirillaceae</taxon>
        <taxon>Amphritea</taxon>
    </lineage>
</organism>
<name>A0A7R6SS32_9GAMM</name>
<keyword evidence="4" id="KW-0813">Transport</keyword>
<dbReference type="PANTHER" id="PTHR34982">
    <property type="entry name" value="YOP PROTEINS TRANSLOCATION PROTEIN L"/>
    <property type="match status" value="1"/>
</dbReference>
<dbReference type="GO" id="GO:0044781">
    <property type="term" value="P:bacterial-type flagellum organization"/>
    <property type="evidence" value="ECO:0007669"/>
    <property type="project" value="UniProtKB-KW"/>
</dbReference>
<comment type="function">
    <text evidence="1">Needed for flagellar regrowth and assembly.</text>
</comment>
<dbReference type="AlphaFoldDB" id="A0A7R6SS32"/>
<evidence type="ECO:0000313" key="10">
    <source>
        <dbReference type="Proteomes" id="UP000595663"/>
    </source>
</evidence>
<evidence type="ECO:0000256" key="1">
    <source>
        <dbReference type="ARBA" id="ARBA00003041"/>
    </source>
</evidence>
<keyword evidence="5" id="KW-1005">Bacterial flagellum biogenesis</keyword>
<evidence type="ECO:0000313" key="9">
    <source>
        <dbReference type="EMBL" id="BBB25172.1"/>
    </source>
</evidence>
<dbReference type="Proteomes" id="UP000595663">
    <property type="component" value="Chromosome"/>
</dbReference>
<keyword evidence="9" id="KW-0282">Flagellum</keyword>
<dbReference type="InterPro" id="IPR018035">
    <property type="entry name" value="Flagellar_FliH/T3SS_HrpE"/>
</dbReference>
<evidence type="ECO:0000256" key="5">
    <source>
        <dbReference type="ARBA" id="ARBA00022795"/>
    </source>
</evidence>
<evidence type="ECO:0000259" key="8">
    <source>
        <dbReference type="Pfam" id="PF02108"/>
    </source>
</evidence>
<protein>
    <recommendedName>
        <fullName evidence="3">Flagellar assembly protein FliH</fullName>
    </recommendedName>
</protein>
<dbReference type="OrthoDB" id="8480773at2"/>
<dbReference type="EMBL" id="AP014545">
    <property type="protein sequence ID" value="BBB25172.1"/>
    <property type="molecule type" value="Genomic_DNA"/>
</dbReference>
<accession>A0A7R6SS32</accession>
<dbReference type="PANTHER" id="PTHR34982:SF1">
    <property type="entry name" value="FLAGELLAR ASSEMBLY PROTEIN FLIH"/>
    <property type="match status" value="1"/>
</dbReference>
<dbReference type="InterPro" id="IPR051472">
    <property type="entry name" value="T3SS_Stator/FliH"/>
</dbReference>
<gene>
    <name evidence="9" type="primary">fliH</name>
    <name evidence="9" type="ORF">AMJAP_0573</name>
</gene>
<keyword evidence="9" id="KW-0969">Cilium</keyword>
<evidence type="ECO:0000256" key="6">
    <source>
        <dbReference type="ARBA" id="ARBA00022927"/>
    </source>
</evidence>
<comment type="similarity">
    <text evidence="2">Belongs to the FliH family.</text>
</comment>
<sequence length="257" mass="27722">MSMKAVDKTVIRIRAEDARAAALWTLPVVKSKHVVGLECKPEPVVEEAIEEVVDGRLTLSELEKIREDAYQEGLLEGHKEGVEQGLEEGRAKGQAEGLAAARQDIEAQLVLLNALKDQLDQPLKQVNSQVEALIVALIAEFGQAVVGAQVELDGALVVTAVEDAIAQLPQTGSDIKVLLHPEDVPALEPLLVLNEHWSLVEDASLSRGSCKVLSGYGLIDNTLERRFDAASERLHQALIQLPDEAGGDASMPSESHE</sequence>
<dbReference type="RefSeq" id="WP_019622975.1">
    <property type="nucleotide sequence ID" value="NZ_AP014545.1"/>
</dbReference>
<dbReference type="GO" id="GO:0015031">
    <property type="term" value="P:protein transport"/>
    <property type="evidence" value="ECO:0007669"/>
    <property type="project" value="UniProtKB-KW"/>
</dbReference>
<evidence type="ECO:0000256" key="7">
    <source>
        <dbReference type="ARBA" id="ARBA00023225"/>
    </source>
</evidence>
<evidence type="ECO:0000256" key="3">
    <source>
        <dbReference type="ARBA" id="ARBA00016507"/>
    </source>
</evidence>
<reference evidence="9 10" key="1">
    <citation type="journal article" date="2008" name="Int. J. Syst. Evol. Microbiol.">
        <title>Amphritea japonica sp. nov. and Amphritea balenae sp. nov., isolated from the sediment adjacent to sperm whale carcasses off Kagoshima, Japan.</title>
        <authorList>
            <person name="Miyazaki M."/>
            <person name="Nogi Y."/>
            <person name="Fujiwara Y."/>
            <person name="Kawato M."/>
            <person name="Nagahama T."/>
            <person name="Kubokawa K."/>
            <person name="Horikoshi K."/>
        </authorList>
    </citation>
    <scope>NUCLEOTIDE SEQUENCE [LARGE SCALE GENOMIC DNA]</scope>
    <source>
        <strain evidence="9 10">ATCC BAA-1530</strain>
    </source>
</reference>
<proteinExistence type="inferred from homology"/>
<keyword evidence="10" id="KW-1185">Reference proteome</keyword>
<evidence type="ECO:0000256" key="2">
    <source>
        <dbReference type="ARBA" id="ARBA00006602"/>
    </source>
</evidence>
<keyword evidence="6" id="KW-0653">Protein transport</keyword>
<dbReference type="KEGG" id="ajp:AMJAP_0573"/>